<accession>A0A923S6D4</accession>
<dbReference type="EMBL" id="JACOQI010000001">
    <property type="protein sequence ID" value="MBC5768953.1"/>
    <property type="molecule type" value="Genomic_DNA"/>
</dbReference>
<dbReference type="InterPro" id="IPR008912">
    <property type="entry name" value="Uncharacterised_CoxE"/>
</dbReference>
<dbReference type="RefSeq" id="WP_187013351.1">
    <property type="nucleotide sequence ID" value="NZ_JACOQI010000001.1"/>
</dbReference>
<dbReference type="AlphaFoldDB" id="A0A923S6D4"/>
<dbReference type="Pfam" id="PF05762">
    <property type="entry name" value="VWA_CoxE"/>
    <property type="match status" value="1"/>
</dbReference>
<protein>
    <submittedName>
        <fullName evidence="1">VWA domain-containing protein</fullName>
    </submittedName>
</protein>
<proteinExistence type="predicted"/>
<sequence length="398" mass="46777">MFAAFFYLLRQRGLHVSLNEWMTLLEGMEKGLHHSTLTGFYHLCRAIVVKNETEFDHFDQIFLEFFKDVPYTGELPEDLLDWLNHPSEDLKRTIADLRAAGFPDETLEELLKMLEERLKEQTEEHNGGNYWVGTQGRTPWGNNGWHPNGIRIGGQSMHRTAMMVAGERKFRDFRKDNKLDTRQFQMAFRTLRQLSAQERSAEKELDVDATIHDTCESAGRLEIRYKNPRKNTVKVLLLMDSGGSMDYYSGLCSQLFQAATKSNHFKELHTYYFHNCIYGDVYNGPRLWQDGQTPTEWLLQNFDASYKVILVGDAAMNPYELREKQYDWQNQRYGPSGLKWLELFKKHFPYLIWLNPEPLPAFQDFWTLTHLQLAKMFPMFDLSAEGLEQGMKRLMVRR</sequence>
<dbReference type="PANTHER" id="PTHR39338">
    <property type="entry name" value="BLL5662 PROTEIN-RELATED"/>
    <property type="match status" value="1"/>
</dbReference>
<organism evidence="1 2">
    <name type="scientific">Dysosmobacter segnis</name>
    <dbReference type="NCBI Taxonomy" id="2763042"/>
    <lineage>
        <taxon>Bacteria</taxon>
        <taxon>Bacillati</taxon>
        <taxon>Bacillota</taxon>
        <taxon>Clostridia</taxon>
        <taxon>Eubacteriales</taxon>
        <taxon>Oscillospiraceae</taxon>
        <taxon>Dysosmobacter</taxon>
    </lineage>
</organism>
<reference evidence="1" key="1">
    <citation type="submission" date="2020-08" db="EMBL/GenBank/DDBJ databases">
        <title>Genome public.</title>
        <authorList>
            <person name="Liu C."/>
            <person name="Sun Q."/>
        </authorList>
    </citation>
    <scope>NUCLEOTIDE SEQUENCE</scope>
    <source>
        <strain evidence="1">BX15</strain>
    </source>
</reference>
<comment type="caution">
    <text evidence="1">The sequence shown here is derived from an EMBL/GenBank/DDBJ whole genome shotgun (WGS) entry which is preliminary data.</text>
</comment>
<name>A0A923S6D4_9FIRM</name>
<gene>
    <name evidence="1" type="ORF">H8Z83_01125</name>
</gene>
<keyword evidence="2" id="KW-1185">Reference proteome</keyword>
<evidence type="ECO:0000313" key="1">
    <source>
        <dbReference type="EMBL" id="MBC5768953.1"/>
    </source>
</evidence>
<dbReference type="PANTHER" id="PTHR39338:SF7">
    <property type="entry name" value="BLL6692 PROTEIN"/>
    <property type="match status" value="1"/>
</dbReference>
<evidence type="ECO:0000313" key="2">
    <source>
        <dbReference type="Proteomes" id="UP000620327"/>
    </source>
</evidence>
<dbReference type="Proteomes" id="UP000620327">
    <property type="component" value="Unassembled WGS sequence"/>
</dbReference>